<evidence type="ECO:0000313" key="7">
    <source>
        <dbReference type="EMBL" id="PYE82432.1"/>
    </source>
</evidence>
<organism evidence="7 8">
    <name type="scientific">Pseudoroseicyclus aestuarii</name>
    <dbReference type="NCBI Taxonomy" id="1795041"/>
    <lineage>
        <taxon>Bacteria</taxon>
        <taxon>Pseudomonadati</taxon>
        <taxon>Pseudomonadota</taxon>
        <taxon>Alphaproteobacteria</taxon>
        <taxon>Rhodobacterales</taxon>
        <taxon>Paracoccaceae</taxon>
        <taxon>Pseudoroseicyclus</taxon>
    </lineage>
</organism>
<dbReference type="GO" id="GO:0046872">
    <property type="term" value="F:metal ion binding"/>
    <property type="evidence" value="ECO:0007669"/>
    <property type="project" value="UniProtKB-KW"/>
</dbReference>
<keyword evidence="2" id="KW-0479">Metal-binding</keyword>
<dbReference type="Pfam" id="PF01321">
    <property type="entry name" value="Creatinase_N"/>
    <property type="match status" value="1"/>
</dbReference>
<keyword evidence="3" id="KW-0378">Hydrolase</keyword>
<dbReference type="Gene3D" id="3.90.230.10">
    <property type="entry name" value="Creatinase/methionine aminopeptidase superfamily"/>
    <property type="match status" value="1"/>
</dbReference>
<dbReference type="PROSITE" id="PS00491">
    <property type="entry name" value="PROLINE_PEPTIDASE"/>
    <property type="match status" value="1"/>
</dbReference>
<accession>A0A318ST01</accession>
<dbReference type="EMBL" id="QJTE01000004">
    <property type="protein sequence ID" value="PYE82432.1"/>
    <property type="molecule type" value="Genomic_DNA"/>
</dbReference>
<dbReference type="GO" id="GO:0004177">
    <property type="term" value="F:aminopeptidase activity"/>
    <property type="evidence" value="ECO:0007669"/>
    <property type="project" value="UniProtKB-KW"/>
</dbReference>
<protein>
    <submittedName>
        <fullName evidence="7">Xaa-Pro aminopeptidase</fullName>
    </submittedName>
</protein>
<feature type="domain" description="Peptidase M24" evidence="5">
    <location>
        <begin position="151"/>
        <end position="350"/>
    </location>
</feature>
<name>A0A318ST01_9RHOB</name>
<evidence type="ECO:0000313" key="8">
    <source>
        <dbReference type="Proteomes" id="UP000248311"/>
    </source>
</evidence>
<evidence type="ECO:0000256" key="1">
    <source>
        <dbReference type="ARBA" id="ARBA00022670"/>
    </source>
</evidence>
<dbReference type="InterPro" id="IPR001131">
    <property type="entry name" value="Peptidase_M24B_aminopep-P_CS"/>
</dbReference>
<dbReference type="GO" id="GO:0008235">
    <property type="term" value="F:metalloexopeptidase activity"/>
    <property type="evidence" value="ECO:0007669"/>
    <property type="project" value="UniProtKB-ARBA"/>
</dbReference>
<keyword evidence="4" id="KW-0482">Metalloprotease</keyword>
<evidence type="ECO:0000259" key="6">
    <source>
        <dbReference type="Pfam" id="PF01321"/>
    </source>
</evidence>
<dbReference type="PANTHER" id="PTHR46112:SF3">
    <property type="entry name" value="AMINOPEPTIDASE YPDF"/>
    <property type="match status" value="1"/>
</dbReference>
<dbReference type="AlphaFoldDB" id="A0A318ST01"/>
<dbReference type="InterPro" id="IPR000994">
    <property type="entry name" value="Pept_M24"/>
</dbReference>
<keyword evidence="8" id="KW-1185">Reference proteome</keyword>
<proteinExistence type="predicted"/>
<evidence type="ECO:0000256" key="3">
    <source>
        <dbReference type="ARBA" id="ARBA00022801"/>
    </source>
</evidence>
<dbReference type="InterPro" id="IPR029149">
    <property type="entry name" value="Creatin/AminoP/Spt16_N"/>
</dbReference>
<dbReference type="SUPFAM" id="SSF53092">
    <property type="entry name" value="Creatinase/prolidase N-terminal domain"/>
    <property type="match status" value="1"/>
</dbReference>
<evidence type="ECO:0000256" key="4">
    <source>
        <dbReference type="ARBA" id="ARBA00023049"/>
    </source>
</evidence>
<dbReference type="PRINTS" id="PR00599">
    <property type="entry name" value="MAPEPTIDASE"/>
</dbReference>
<dbReference type="SUPFAM" id="SSF55920">
    <property type="entry name" value="Creatinase/aminopeptidase"/>
    <property type="match status" value="1"/>
</dbReference>
<feature type="domain" description="Creatinase N-terminal" evidence="6">
    <location>
        <begin position="11"/>
        <end position="142"/>
    </location>
</feature>
<dbReference type="InterPro" id="IPR000587">
    <property type="entry name" value="Creatinase_N"/>
</dbReference>
<dbReference type="PANTHER" id="PTHR46112">
    <property type="entry name" value="AMINOPEPTIDASE"/>
    <property type="match status" value="1"/>
</dbReference>
<dbReference type="Proteomes" id="UP000248311">
    <property type="component" value="Unassembled WGS sequence"/>
</dbReference>
<dbReference type="Gene3D" id="3.40.350.10">
    <property type="entry name" value="Creatinase/prolidase N-terminal domain"/>
    <property type="match status" value="1"/>
</dbReference>
<keyword evidence="1" id="KW-0645">Protease</keyword>
<comment type="caution">
    <text evidence="7">The sequence shown here is derived from an EMBL/GenBank/DDBJ whole genome shotgun (WGS) entry which is preliminary data.</text>
</comment>
<gene>
    <name evidence="7" type="ORF">DFP88_104188</name>
</gene>
<evidence type="ECO:0000256" key="2">
    <source>
        <dbReference type="ARBA" id="ARBA00022723"/>
    </source>
</evidence>
<reference evidence="7 8" key="1">
    <citation type="submission" date="2018-06" db="EMBL/GenBank/DDBJ databases">
        <title>Genomic Encyclopedia of Type Strains, Phase III (KMG-III): the genomes of soil and plant-associated and newly described type strains.</title>
        <authorList>
            <person name="Whitman W."/>
        </authorList>
    </citation>
    <scope>NUCLEOTIDE SEQUENCE [LARGE SCALE GENOMIC DNA]</scope>
    <source>
        <strain evidence="7 8">CECT 9025</strain>
    </source>
</reference>
<dbReference type="Pfam" id="PF00557">
    <property type="entry name" value="Peptidase_M24"/>
    <property type="match status" value="1"/>
</dbReference>
<keyword evidence="7" id="KW-0031">Aminopeptidase</keyword>
<dbReference type="GO" id="GO:0006508">
    <property type="term" value="P:proteolysis"/>
    <property type="evidence" value="ECO:0007669"/>
    <property type="project" value="UniProtKB-KW"/>
</dbReference>
<dbReference type="InterPro" id="IPR050659">
    <property type="entry name" value="Peptidase_M24B"/>
</dbReference>
<evidence type="ECO:0000259" key="5">
    <source>
        <dbReference type="Pfam" id="PF00557"/>
    </source>
</evidence>
<sequence>MMADQTRSETRLAALRGAMDAEGVDLLALGPGPHMKWLLGFQPHGDERLLLLLVTQEGAAFAMPALEADSAGQHTDLPMHGWTDDQGPGAALDAALAAVGGQGAAEVALDEAMRADFALALLGRLPGAAHRFTESTLGRLRMKKDEGERAALKASALAADEAMRRAFAAIRVGMTEAELGQVIKQGFAEQGASLEFCIVGAGGNGAFPHHQTGETRIKRGDAIVIDIGARLGGMPSDITRMAVVGEKPEGFDEIHAIVDGAVEAAMAAARPGVPARAVDAAARDYIASKGYGELFLHRTGHGLGIEVHEPPYLTGAAETVLEEGMVFSIEPGIYQQGRFGLRLEEIVYLTAEGPVRFSELPRDAVVVEG</sequence>
<dbReference type="InterPro" id="IPR001714">
    <property type="entry name" value="Pept_M24_MAP"/>
</dbReference>
<dbReference type="InterPro" id="IPR036005">
    <property type="entry name" value="Creatinase/aminopeptidase-like"/>
</dbReference>